<comment type="caution">
    <text evidence="5">The sequence shown here is derived from an EMBL/GenBank/DDBJ whole genome shotgun (WGS) entry which is preliminary data.</text>
</comment>
<dbReference type="InterPro" id="IPR001584">
    <property type="entry name" value="Integrase_cat-core"/>
</dbReference>
<dbReference type="SUPFAM" id="SSF53098">
    <property type="entry name" value="Ribonuclease H-like"/>
    <property type="match status" value="1"/>
</dbReference>
<sequence length="1093" mass="123178">MSWRIYSCGVMGQLAHGPKGAGLAEKIFCSGWPVNWLQILFGLLEDPSEAVGSPEQENSCYIQDLLTKKILGTGNQVDGLYMCGGLGMSHCVHSNSSKNCVFWHARMGHPSEMAFKMLKLHYKIDTTDLADPCEVCHRAKQHREPFPLSDHKCTQLGELVHLDVWGPYKTQSKEGYRYFLTIVDDYSRAVWVFLLKHKDEVFQNIQLFYNLIETQFHKRIKAFRSDNGTEFINKQLSDFVKNKGIVHQTTCAYTPQQNGIVERKHRHLLNVARALLFQSKLPLRFWSECILTAAYLINRTPSSVLGGKTPYEFVYGFKPSLSHLRVFGCLCFSTVLNNPNKFGSHAEKCVFVGYSNNKKGYKLWSLDNKQFVFSRDVRFYESIFPFKTEIKSTNLDESIASDSDAIKFFDLYDSDGISNTKGGRGPNDDNSDLDLPYHGPQSPGLTPESTAGGVEDGNTTSPSSSGSTPGRAEGGEETEKNKTVESVREQTVVSEGCDTSHTPSVSLRTRSGRVSKMPKSLDDFIIEGKVKYGIEKVVNYSNLSFENRSFATSLNKSSEPKNYFEAVKDPNWVAAMNDEIEALHRNDTWTLVDLPKDRKPIGCKWIYKIKYKSSGEIERYKARLVAKGYKWPLFQLDINNVFLYGNLNEDVYMALPQGYYSHNETKVCKLNRSLYGLKQAPRMWYENLIEVLYSLDFVQSKCDHSLFIMSSETVFVVLLVYVDDIVITGNNVTIIEKVKKALNSKFKIKDLGSLKYFLGIEVISRNNGLCLSQRKYCLELLAEYGLTGSKPVTCPLEQNYTLTTLCAKNNNVLQNISGYQKLIGKLIYLSHTRPDIAYSVHFLSQFMHQPTNGHLQIALRLLRYLKKSPGMGILFTPGSVNDVKVYTDADWAKCLQTRKSVTGYCVFLGNTLISWKSKKQSTISRSTAESEYRAMCAGTCEIMWLINLLSELNIKVDLPVPLMCDNTAAISISSNPVFHDKTKHFELDLYFLRDQIVKGCIKPVSVPSEAQLADLFTKGLLVQQHELFCNKLNMFDVFNNKTEGGCVMGQLAHGPKGAGLAEKIFCSGWPVNWLQILFGLLEDPSEAVGSPGV</sequence>
<organism evidence="5 6">
    <name type="scientific">Deinandra increscens subsp. villosa</name>
    <dbReference type="NCBI Taxonomy" id="3103831"/>
    <lineage>
        <taxon>Eukaryota</taxon>
        <taxon>Viridiplantae</taxon>
        <taxon>Streptophyta</taxon>
        <taxon>Embryophyta</taxon>
        <taxon>Tracheophyta</taxon>
        <taxon>Spermatophyta</taxon>
        <taxon>Magnoliopsida</taxon>
        <taxon>eudicotyledons</taxon>
        <taxon>Gunneridae</taxon>
        <taxon>Pentapetalae</taxon>
        <taxon>asterids</taxon>
        <taxon>campanulids</taxon>
        <taxon>Asterales</taxon>
        <taxon>Asteraceae</taxon>
        <taxon>Asteroideae</taxon>
        <taxon>Heliantheae alliance</taxon>
        <taxon>Madieae</taxon>
        <taxon>Madiinae</taxon>
        <taxon>Deinandra</taxon>
    </lineage>
</organism>
<feature type="compositionally biased region" description="Basic and acidic residues" evidence="3">
    <location>
        <begin position="473"/>
        <end position="488"/>
    </location>
</feature>
<dbReference type="PANTHER" id="PTHR42648:SF31">
    <property type="entry name" value="RNA-DIRECTED DNA POLYMERASE"/>
    <property type="match status" value="1"/>
</dbReference>
<dbReference type="Gene3D" id="3.30.420.10">
    <property type="entry name" value="Ribonuclease H-like superfamily/Ribonuclease H"/>
    <property type="match status" value="1"/>
</dbReference>
<keyword evidence="2" id="KW-0378">Hydrolase</keyword>
<reference evidence="5 6" key="1">
    <citation type="submission" date="2024-04" db="EMBL/GenBank/DDBJ databases">
        <title>The reference genome of an endangered Asteraceae, Deinandra increscens subsp. villosa, native to the Central Coast of California.</title>
        <authorList>
            <person name="Guilliams M."/>
            <person name="Hasenstab-Lehman K."/>
            <person name="Meyer R."/>
            <person name="Mcevoy S."/>
        </authorList>
    </citation>
    <scope>NUCLEOTIDE SEQUENCE [LARGE SCALE GENOMIC DNA]</scope>
    <source>
        <tissue evidence="5">Leaf</tissue>
    </source>
</reference>
<evidence type="ECO:0000259" key="4">
    <source>
        <dbReference type="PROSITE" id="PS50994"/>
    </source>
</evidence>
<dbReference type="PROSITE" id="PS50994">
    <property type="entry name" value="INTEGRASE"/>
    <property type="match status" value="1"/>
</dbReference>
<dbReference type="InterPro" id="IPR039537">
    <property type="entry name" value="Retrotran_Ty1/copia-like"/>
</dbReference>
<dbReference type="InterPro" id="IPR036397">
    <property type="entry name" value="RNaseH_sf"/>
</dbReference>
<gene>
    <name evidence="5" type="ORF">SSX86_010369</name>
</gene>
<proteinExistence type="predicted"/>
<dbReference type="CDD" id="cd09272">
    <property type="entry name" value="RNase_HI_RT_Ty1"/>
    <property type="match status" value="1"/>
</dbReference>
<dbReference type="Proteomes" id="UP001408789">
    <property type="component" value="Unassembled WGS sequence"/>
</dbReference>
<evidence type="ECO:0000313" key="6">
    <source>
        <dbReference type="Proteomes" id="UP001408789"/>
    </source>
</evidence>
<dbReference type="GO" id="GO:0046872">
    <property type="term" value="F:metal ion binding"/>
    <property type="evidence" value="ECO:0007669"/>
    <property type="project" value="UniProtKB-KW"/>
</dbReference>
<dbReference type="InterPro" id="IPR012337">
    <property type="entry name" value="RNaseH-like_sf"/>
</dbReference>
<dbReference type="InterPro" id="IPR013103">
    <property type="entry name" value="RVT_2"/>
</dbReference>
<dbReference type="InterPro" id="IPR025724">
    <property type="entry name" value="GAG-pre-integrase_dom"/>
</dbReference>
<evidence type="ECO:0000256" key="1">
    <source>
        <dbReference type="ARBA" id="ARBA00022723"/>
    </source>
</evidence>
<dbReference type="GO" id="GO:0015074">
    <property type="term" value="P:DNA integration"/>
    <property type="evidence" value="ECO:0007669"/>
    <property type="project" value="InterPro"/>
</dbReference>
<evidence type="ECO:0000256" key="3">
    <source>
        <dbReference type="SAM" id="MobiDB-lite"/>
    </source>
</evidence>
<dbReference type="GO" id="GO:0003676">
    <property type="term" value="F:nucleic acid binding"/>
    <property type="evidence" value="ECO:0007669"/>
    <property type="project" value="InterPro"/>
</dbReference>
<dbReference type="SUPFAM" id="SSF56672">
    <property type="entry name" value="DNA/RNA polymerases"/>
    <property type="match status" value="1"/>
</dbReference>
<dbReference type="PANTHER" id="PTHR42648">
    <property type="entry name" value="TRANSPOSASE, PUTATIVE-RELATED"/>
    <property type="match status" value="1"/>
</dbReference>
<evidence type="ECO:0000313" key="5">
    <source>
        <dbReference type="EMBL" id="KAK9069971.1"/>
    </source>
</evidence>
<keyword evidence="6" id="KW-1185">Reference proteome</keyword>
<dbReference type="GO" id="GO:0016787">
    <property type="term" value="F:hydrolase activity"/>
    <property type="evidence" value="ECO:0007669"/>
    <property type="project" value="UniProtKB-KW"/>
</dbReference>
<name>A0AAP0D7E8_9ASTR</name>
<protein>
    <recommendedName>
        <fullName evidence="4">Integrase catalytic domain-containing protein</fullName>
    </recommendedName>
</protein>
<accession>A0AAP0D7E8</accession>
<dbReference type="Pfam" id="PF07727">
    <property type="entry name" value="RVT_2"/>
    <property type="match status" value="1"/>
</dbReference>
<dbReference type="Pfam" id="PF13976">
    <property type="entry name" value="gag_pre-integrs"/>
    <property type="match status" value="1"/>
</dbReference>
<dbReference type="InterPro" id="IPR057670">
    <property type="entry name" value="SH3_retrovirus"/>
</dbReference>
<feature type="compositionally biased region" description="Low complexity" evidence="3">
    <location>
        <begin position="459"/>
        <end position="470"/>
    </location>
</feature>
<dbReference type="InterPro" id="IPR043502">
    <property type="entry name" value="DNA/RNA_pol_sf"/>
</dbReference>
<evidence type="ECO:0000256" key="2">
    <source>
        <dbReference type="ARBA" id="ARBA00022801"/>
    </source>
</evidence>
<feature type="compositionally biased region" description="Polar residues" evidence="3">
    <location>
        <begin position="489"/>
        <end position="509"/>
    </location>
</feature>
<keyword evidence="1" id="KW-0479">Metal-binding</keyword>
<dbReference type="Pfam" id="PF00665">
    <property type="entry name" value="rve"/>
    <property type="match status" value="1"/>
</dbReference>
<feature type="domain" description="Integrase catalytic" evidence="4">
    <location>
        <begin position="143"/>
        <end position="318"/>
    </location>
</feature>
<dbReference type="AlphaFoldDB" id="A0AAP0D7E8"/>
<dbReference type="Pfam" id="PF25597">
    <property type="entry name" value="SH3_retrovirus"/>
    <property type="match status" value="1"/>
</dbReference>
<dbReference type="EMBL" id="JBCNJP010000012">
    <property type="protein sequence ID" value="KAK9069971.1"/>
    <property type="molecule type" value="Genomic_DNA"/>
</dbReference>
<feature type="region of interest" description="Disordered" evidence="3">
    <location>
        <begin position="419"/>
        <end position="511"/>
    </location>
</feature>